<keyword evidence="2 4" id="KW-0863">Zinc-finger</keyword>
<organism evidence="6 7">
    <name type="scientific">Cuscuta europaea</name>
    <name type="common">European dodder</name>
    <dbReference type="NCBI Taxonomy" id="41803"/>
    <lineage>
        <taxon>Eukaryota</taxon>
        <taxon>Viridiplantae</taxon>
        <taxon>Streptophyta</taxon>
        <taxon>Embryophyta</taxon>
        <taxon>Tracheophyta</taxon>
        <taxon>Spermatophyta</taxon>
        <taxon>Magnoliopsida</taxon>
        <taxon>eudicotyledons</taxon>
        <taxon>Gunneridae</taxon>
        <taxon>Pentapetalae</taxon>
        <taxon>asterids</taxon>
        <taxon>lamiids</taxon>
        <taxon>Solanales</taxon>
        <taxon>Convolvulaceae</taxon>
        <taxon>Cuscuteae</taxon>
        <taxon>Cuscuta</taxon>
        <taxon>Cuscuta subgen. Cuscuta</taxon>
    </lineage>
</organism>
<keyword evidence="1" id="KW-0479">Metal-binding</keyword>
<name>A0A9P1EKN6_CUSEU</name>
<dbReference type="Proteomes" id="UP001152484">
    <property type="component" value="Unassembled WGS sequence"/>
</dbReference>
<dbReference type="EMBL" id="CAMAPE010000060">
    <property type="protein sequence ID" value="CAH9112405.1"/>
    <property type="molecule type" value="Genomic_DNA"/>
</dbReference>
<proteinExistence type="predicted"/>
<dbReference type="GO" id="GO:0008270">
    <property type="term" value="F:zinc ion binding"/>
    <property type="evidence" value="ECO:0007669"/>
    <property type="project" value="UniProtKB-KW"/>
</dbReference>
<evidence type="ECO:0000313" key="6">
    <source>
        <dbReference type="EMBL" id="CAH9112405.1"/>
    </source>
</evidence>
<reference evidence="6" key="1">
    <citation type="submission" date="2022-07" db="EMBL/GenBank/DDBJ databases">
        <authorList>
            <person name="Macas J."/>
            <person name="Novak P."/>
            <person name="Neumann P."/>
        </authorList>
    </citation>
    <scope>NUCLEOTIDE SEQUENCE</scope>
</reference>
<keyword evidence="7" id="KW-1185">Reference proteome</keyword>
<feature type="domain" description="GRF-type" evidence="5">
    <location>
        <begin position="26"/>
        <end position="68"/>
    </location>
</feature>
<sequence>MYSSSSTTSKSTGRYEYGEWIPVKHCQCGKELKLLTTWKPENCGRRFWKCVGNEWSKGCGLMDWFDPPMCKRSKKIIPGLLRKLNGYENHIHTLEMKLEAAEKPENEKDKMEKIEHKRYSCSRLGVCIITFLWFLHPCMHNFTHTAITHKGPDFRVTFQFI</sequence>
<dbReference type="PROSITE" id="PS51999">
    <property type="entry name" value="ZF_GRF"/>
    <property type="match status" value="1"/>
</dbReference>
<evidence type="ECO:0000256" key="1">
    <source>
        <dbReference type="ARBA" id="ARBA00022723"/>
    </source>
</evidence>
<gene>
    <name evidence="6" type="ORF">CEURO_LOCUS19572</name>
</gene>
<evidence type="ECO:0000256" key="4">
    <source>
        <dbReference type="PROSITE-ProRule" id="PRU01343"/>
    </source>
</evidence>
<evidence type="ECO:0000259" key="5">
    <source>
        <dbReference type="PROSITE" id="PS51999"/>
    </source>
</evidence>
<dbReference type="PANTHER" id="PTHR33248">
    <property type="entry name" value="ZINC ION-BINDING PROTEIN"/>
    <property type="match status" value="1"/>
</dbReference>
<protein>
    <recommendedName>
        <fullName evidence="5">GRF-type domain-containing protein</fullName>
    </recommendedName>
</protein>
<dbReference type="InterPro" id="IPR010666">
    <property type="entry name" value="Znf_GRF"/>
</dbReference>
<dbReference type="AlphaFoldDB" id="A0A9P1EKN6"/>
<keyword evidence="3" id="KW-0862">Zinc</keyword>
<accession>A0A9P1EKN6</accession>
<comment type="caution">
    <text evidence="6">The sequence shown here is derived from an EMBL/GenBank/DDBJ whole genome shotgun (WGS) entry which is preliminary data.</text>
</comment>
<evidence type="ECO:0000256" key="2">
    <source>
        <dbReference type="ARBA" id="ARBA00022771"/>
    </source>
</evidence>
<evidence type="ECO:0000313" key="7">
    <source>
        <dbReference type="Proteomes" id="UP001152484"/>
    </source>
</evidence>
<evidence type="ECO:0000256" key="3">
    <source>
        <dbReference type="ARBA" id="ARBA00022833"/>
    </source>
</evidence>
<dbReference type="OrthoDB" id="1303584at2759"/>